<feature type="domain" description="Regulator of ribonuclease activity B" evidence="2">
    <location>
        <begin position="135"/>
        <end position="232"/>
    </location>
</feature>
<dbReference type="PATRIC" id="fig|929558.5.peg.2554"/>
<sequence>MREIFNRLEDDVKVITEVNIEATDSKEMNPWLFSVFIKYDDLEANEESYEEFLETKESLIIALEHQDRAVYVGSRVLDGWNELYFYAYDSKKLDAIASKILTPSNYVYESNVVRDTKWGFYETQLFPTELEFCHIQSAKIIFLLEEEDEDLTIERDVEHYVSFETPTQKNRFINTLDLDGFSFKDEISSEEFEHGVALVKTHAVTEDVVTKVVEELFAKVKEDHGYYESWSTTLVSQELEERSK</sequence>
<dbReference type="eggNOG" id="COG3076">
    <property type="taxonomic scope" value="Bacteria"/>
</dbReference>
<evidence type="ECO:0008006" key="5">
    <source>
        <dbReference type="Google" id="ProtNLM"/>
    </source>
</evidence>
<proteinExistence type="predicted"/>
<reference evidence="3 4" key="1">
    <citation type="journal article" date="2012" name="Proc. Natl. Acad. Sci. U.S.A.">
        <title>Genome and physiology of a model Epsilonproteobacterium responsible for sulfide detoxification in marine oxygen depletion zones.</title>
        <authorList>
            <person name="Grote J."/>
            <person name="Schott T."/>
            <person name="Bruckner C.G."/>
            <person name="Glockner F.O."/>
            <person name="Jost G."/>
            <person name="Teeling H."/>
            <person name="Labrenz M."/>
            <person name="Jurgens K."/>
        </authorList>
    </citation>
    <scope>NUCLEOTIDE SEQUENCE [LARGE SCALE GENOMIC DNA]</scope>
    <source>
        <strain evidence="3 4">GD1</strain>
    </source>
</reference>
<dbReference type="HOGENOM" id="CLU_076591_1_0_7"/>
<accession>B6BJZ7</accession>
<dbReference type="RefSeq" id="WP_008337217.1">
    <property type="nucleotide sequence ID" value="NZ_AFRZ01000001.1"/>
</dbReference>
<evidence type="ECO:0000259" key="1">
    <source>
        <dbReference type="Pfam" id="PF05117"/>
    </source>
</evidence>
<organism evidence="3 4">
    <name type="scientific">Sulfurimonas gotlandica (strain DSM 19862 / JCM 16533 / GD1)</name>
    <dbReference type="NCBI Taxonomy" id="929558"/>
    <lineage>
        <taxon>Bacteria</taxon>
        <taxon>Pseudomonadati</taxon>
        <taxon>Campylobacterota</taxon>
        <taxon>Epsilonproteobacteria</taxon>
        <taxon>Campylobacterales</taxon>
        <taxon>Sulfurimonadaceae</taxon>
        <taxon>Sulfurimonas</taxon>
    </lineage>
</organism>
<dbReference type="Pfam" id="PF06877">
    <property type="entry name" value="RraB"/>
    <property type="match status" value="1"/>
</dbReference>
<dbReference type="SUPFAM" id="SSF89946">
    <property type="entry name" value="Hypothetical protein VC0424"/>
    <property type="match status" value="1"/>
</dbReference>
<feature type="domain" description="DUF695" evidence="1">
    <location>
        <begin position="11"/>
        <end position="123"/>
    </location>
</feature>
<keyword evidence="4" id="KW-1185">Reference proteome</keyword>
<dbReference type="STRING" id="929558.SMGD1_2566"/>
<dbReference type="InterPro" id="IPR009671">
    <property type="entry name" value="RraB_dom"/>
</dbReference>
<dbReference type="EMBL" id="AFRZ01000001">
    <property type="protein sequence ID" value="EHP31088.1"/>
    <property type="molecule type" value="Genomic_DNA"/>
</dbReference>
<evidence type="ECO:0000313" key="4">
    <source>
        <dbReference type="Proteomes" id="UP000006431"/>
    </source>
</evidence>
<evidence type="ECO:0000259" key="2">
    <source>
        <dbReference type="Pfam" id="PF06877"/>
    </source>
</evidence>
<dbReference type="Pfam" id="PF05117">
    <property type="entry name" value="DUF695"/>
    <property type="match status" value="1"/>
</dbReference>
<accession>H1FS08</accession>
<gene>
    <name evidence="3" type="ORF">SMGD1_2566</name>
</gene>
<comment type="caution">
    <text evidence="3">The sequence shown here is derived from an EMBL/GenBank/DDBJ whole genome shotgun (WGS) entry which is preliminary data.</text>
</comment>
<dbReference type="InterPro" id="IPR016097">
    <property type="entry name" value="DUF695"/>
</dbReference>
<dbReference type="Gene3D" id="3.30.70.970">
    <property type="entry name" value="RraB-like"/>
    <property type="match status" value="1"/>
</dbReference>
<dbReference type="Proteomes" id="UP000006431">
    <property type="component" value="Unassembled WGS sequence"/>
</dbReference>
<protein>
    <recommendedName>
        <fullName evidence="5">DUF695 domain-containing protein</fullName>
    </recommendedName>
</protein>
<name>B6BJZ7_SULGG</name>
<evidence type="ECO:0000313" key="3">
    <source>
        <dbReference type="EMBL" id="EHP31088.1"/>
    </source>
</evidence>
<dbReference type="InterPro" id="IPR036701">
    <property type="entry name" value="RraB-like_sf"/>
</dbReference>
<dbReference type="AlphaFoldDB" id="B6BJZ7"/>
<dbReference type="OrthoDB" id="5333818at2"/>